<proteinExistence type="predicted"/>
<dbReference type="AlphaFoldDB" id="A0A1W1WH62"/>
<organism evidence="2 3">
    <name type="scientific">Sulfobacillus thermosulfidooxidans (strain DSM 9293 / VKM B-1269 / AT-1)</name>
    <dbReference type="NCBI Taxonomy" id="929705"/>
    <lineage>
        <taxon>Bacteria</taxon>
        <taxon>Bacillati</taxon>
        <taxon>Bacillota</taxon>
        <taxon>Clostridia</taxon>
        <taxon>Eubacteriales</taxon>
        <taxon>Clostridiales Family XVII. Incertae Sedis</taxon>
        <taxon>Sulfobacillus</taxon>
    </lineage>
</organism>
<dbReference type="Proteomes" id="UP000192660">
    <property type="component" value="Unassembled WGS sequence"/>
</dbReference>
<protein>
    <recommendedName>
        <fullName evidence="4">Type II secretion system protein GspF domain-containing protein</fullName>
    </recommendedName>
</protein>
<accession>A0A1W1WH62</accession>
<sequence>MTAMISALFLGIVVMVWRSRTLRLTSLLWVAGGLFGPWLWHPTLTGALLLTGISLLGFLGEWKAPLSRKMIRQKRWSLVRFWRTTAFFLTAGMTFWQAVDQAVLAVPEVALDIGYLAKLIGAQRADSSALLTFRTQYPGPEGDLVATMMAYGYQNGLQAEDAISQAWDMEEQLALEEALKKQSDPLWLTLLPALLLLNVLMMFVGPMIVMAIKNWSVLAH</sequence>
<reference evidence="3" key="1">
    <citation type="submission" date="2017-04" db="EMBL/GenBank/DDBJ databases">
        <authorList>
            <person name="Varghese N."/>
            <person name="Submissions S."/>
        </authorList>
    </citation>
    <scope>NUCLEOTIDE SEQUENCE [LARGE SCALE GENOMIC DNA]</scope>
    <source>
        <strain evidence="3">DSM 9293</strain>
    </source>
</reference>
<evidence type="ECO:0008006" key="4">
    <source>
        <dbReference type="Google" id="ProtNLM"/>
    </source>
</evidence>
<keyword evidence="1" id="KW-0812">Transmembrane</keyword>
<feature type="transmembrane region" description="Helical" evidence="1">
    <location>
        <begin position="37"/>
        <end position="60"/>
    </location>
</feature>
<dbReference type="RefSeq" id="WP_084661631.1">
    <property type="nucleotide sequence ID" value="NZ_FWWY01000001.1"/>
</dbReference>
<gene>
    <name evidence="2" type="ORF">SAMN00768000_2326</name>
</gene>
<feature type="transmembrane region" description="Helical" evidence="1">
    <location>
        <begin position="81"/>
        <end position="99"/>
    </location>
</feature>
<keyword evidence="1" id="KW-1133">Transmembrane helix</keyword>
<dbReference type="OrthoDB" id="2084151at2"/>
<evidence type="ECO:0000313" key="2">
    <source>
        <dbReference type="EMBL" id="SMC05585.1"/>
    </source>
</evidence>
<name>A0A1W1WH62_SULTA</name>
<evidence type="ECO:0000313" key="3">
    <source>
        <dbReference type="Proteomes" id="UP000192660"/>
    </source>
</evidence>
<evidence type="ECO:0000256" key="1">
    <source>
        <dbReference type="SAM" id="Phobius"/>
    </source>
</evidence>
<dbReference type="STRING" id="28034.BFX07_08600"/>
<keyword evidence="1" id="KW-0472">Membrane</keyword>
<keyword evidence="3" id="KW-1185">Reference proteome</keyword>
<feature type="transmembrane region" description="Helical" evidence="1">
    <location>
        <begin position="186"/>
        <end position="212"/>
    </location>
</feature>
<dbReference type="EMBL" id="FWWY01000001">
    <property type="protein sequence ID" value="SMC05585.1"/>
    <property type="molecule type" value="Genomic_DNA"/>
</dbReference>